<evidence type="ECO:0000256" key="6">
    <source>
        <dbReference type="ARBA" id="ARBA00022759"/>
    </source>
</evidence>
<keyword evidence="5" id="KW-0540">Nuclease</keyword>
<evidence type="ECO:0000256" key="2">
    <source>
        <dbReference type="ARBA" id="ARBA00012180"/>
    </source>
</evidence>
<evidence type="ECO:0000256" key="1">
    <source>
        <dbReference type="ARBA" id="ARBA00010879"/>
    </source>
</evidence>
<keyword evidence="11" id="KW-1185">Reference proteome</keyword>
<sequence>AIIYHYIDDILIAAKHGTELQSTLTALTDAIQKAGLQLAPEKIQHTQPWTYLGWRITQQEIMPQPLTFKVTDTMTLNDLQWLLGAINWLRPVLGITTEELHPLFELLKGDPTLTSIRSLTPEAKQALEVCSQAVENRQSRRRHPDLHIRLAI</sequence>
<evidence type="ECO:0000256" key="8">
    <source>
        <dbReference type="ARBA" id="ARBA00022918"/>
    </source>
</evidence>
<dbReference type="Gene3D" id="3.30.70.270">
    <property type="match status" value="2"/>
</dbReference>
<evidence type="ECO:0000313" key="10">
    <source>
        <dbReference type="EMBL" id="KFW84225.1"/>
    </source>
</evidence>
<dbReference type="SUPFAM" id="SSF56672">
    <property type="entry name" value="DNA/RNA polymerases"/>
    <property type="match status" value="1"/>
</dbReference>
<organism evidence="10 11">
    <name type="scientific">Manacus vitellinus</name>
    <name type="common">golden-collared manakin</name>
    <dbReference type="NCBI Taxonomy" id="328815"/>
    <lineage>
        <taxon>Eukaryota</taxon>
        <taxon>Metazoa</taxon>
        <taxon>Chordata</taxon>
        <taxon>Craniata</taxon>
        <taxon>Vertebrata</taxon>
        <taxon>Euteleostomi</taxon>
        <taxon>Archelosauria</taxon>
        <taxon>Archosauria</taxon>
        <taxon>Dinosauria</taxon>
        <taxon>Saurischia</taxon>
        <taxon>Theropoda</taxon>
        <taxon>Coelurosauria</taxon>
        <taxon>Aves</taxon>
        <taxon>Neognathae</taxon>
        <taxon>Neoaves</taxon>
        <taxon>Telluraves</taxon>
        <taxon>Australaves</taxon>
        <taxon>Passeriformes</taxon>
        <taxon>Pipridae</taxon>
        <taxon>Manacus</taxon>
    </lineage>
</organism>
<dbReference type="GO" id="GO:0004523">
    <property type="term" value="F:RNA-DNA hybrid ribonuclease activity"/>
    <property type="evidence" value="ECO:0007669"/>
    <property type="project" value="UniProtKB-EC"/>
</dbReference>
<keyword evidence="4" id="KW-0548">Nucleotidyltransferase</keyword>
<feature type="non-terminal residue" evidence="10">
    <location>
        <position position="1"/>
    </location>
</feature>
<dbReference type="Pfam" id="PF06817">
    <property type="entry name" value="RVT_thumb"/>
    <property type="match status" value="1"/>
</dbReference>
<dbReference type="InterPro" id="IPR000477">
    <property type="entry name" value="RT_dom"/>
</dbReference>
<evidence type="ECO:0000256" key="4">
    <source>
        <dbReference type="ARBA" id="ARBA00022695"/>
    </source>
</evidence>
<keyword evidence="7" id="KW-0378">Hydrolase</keyword>
<dbReference type="InterPro" id="IPR043128">
    <property type="entry name" value="Rev_trsase/Diguanyl_cyclase"/>
</dbReference>
<dbReference type="InterPro" id="IPR010661">
    <property type="entry name" value="RVT_thumb"/>
</dbReference>
<keyword evidence="6" id="KW-0255">Endonuclease</keyword>
<protein>
    <recommendedName>
        <fullName evidence="2">ribonuclease H</fullName>
        <ecNumber evidence="2">3.1.26.4</ecNumber>
    </recommendedName>
</protein>
<dbReference type="Pfam" id="PF00078">
    <property type="entry name" value="RVT_1"/>
    <property type="match status" value="1"/>
</dbReference>
<dbReference type="AlphaFoldDB" id="A0A093QCT8"/>
<feature type="domain" description="Reverse transcriptase" evidence="9">
    <location>
        <begin position="1"/>
        <end position="56"/>
    </location>
</feature>
<name>A0A093QCT8_9PASS</name>
<dbReference type="GO" id="GO:0035613">
    <property type="term" value="F:RNA stem-loop binding"/>
    <property type="evidence" value="ECO:0007669"/>
    <property type="project" value="TreeGrafter"/>
</dbReference>
<evidence type="ECO:0000259" key="9">
    <source>
        <dbReference type="PROSITE" id="PS50878"/>
    </source>
</evidence>
<comment type="similarity">
    <text evidence="1">Belongs to the beta type-B retroviral polymerase family. HERV class-II K(HML-2) pol subfamily.</text>
</comment>
<dbReference type="PANTHER" id="PTHR41694">
    <property type="entry name" value="ENDOGENOUS RETROVIRUS GROUP K MEMBER POL PROTEIN"/>
    <property type="match status" value="1"/>
</dbReference>
<dbReference type="InterPro" id="IPR043502">
    <property type="entry name" value="DNA/RNA_pol_sf"/>
</dbReference>
<dbReference type="EC" id="3.1.26.4" evidence="2"/>
<dbReference type="GO" id="GO:0003964">
    <property type="term" value="F:RNA-directed DNA polymerase activity"/>
    <property type="evidence" value="ECO:0007669"/>
    <property type="project" value="UniProtKB-KW"/>
</dbReference>
<keyword evidence="3" id="KW-0808">Transferase</keyword>
<dbReference type="EMBL" id="KL672031">
    <property type="protein sequence ID" value="KFW84225.1"/>
    <property type="molecule type" value="Genomic_DNA"/>
</dbReference>
<dbReference type="PANTHER" id="PTHR41694:SF3">
    <property type="entry name" value="RNA-DIRECTED DNA POLYMERASE-RELATED"/>
    <property type="match status" value="1"/>
</dbReference>
<evidence type="ECO:0000256" key="5">
    <source>
        <dbReference type="ARBA" id="ARBA00022722"/>
    </source>
</evidence>
<keyword evidence="8" id="KW-0695">RNA-directed DNA polymerase</keyword>
<dbReference type="Proteomes" id="UP000053258">
    <property type="component" value="Unassembled WGS sequence"/>
</dbReference>
<proteinExistence type="inferred from homology"/>
<evidence type="ECO:0000256" key="7">
    <source>
        <dbReference type="ARBA" id="ARBA00022801"/>
    </source>
</evidence>
<evidence type="ECO:0000256" key="3">
    <source>
        <dbReference type="ARBA" id="ARBA00022679"/>
    </source>
</evidence>
<dbReference type="PROSITE" id="PS50878">
    <property type="entry name" value="RT_POL"/>
    <property type="match status" value="1"/>
</dbReference>
<reference evidence="10 11" key="1">
    <citation type="submission" date="2014-06" db="EMBL/GenBank/DDBJ databases">
        <title>Genome evolution of avian class.</title>
        <authorList>
            <person name="Zhang G."/>
            <person name="Li C."/>
        </authorList>
    </citation>
    <scope>NUCLEOTIDE SEQUENCE [LARGE SCALE GENOMIC DNA]</scope>
    <source>
        <strain evidence="10">BGI_N305</strain>
    </source>
</reference>
<dbReference type="OrthoDB" id="422540at2759"/>
<accession>A0A093QCT8</accession>
<feature type="non-terminal residue" evidence="10">
    <location>
        <position position="152"/>
    </location>
</feature>
<gene>
    <name evidence="10" type="ORF">N305_12364</name>
</gene>
<evidence type="ECO:0000313" key="11">
    <source>
        <dbReference type="Proteomes" id="UP000053258"/>
    </source>
</evidence>